<name>A0A915VKF9_9BACT</name>
<evidence type="ECO:0000313" key="3">
    <source>
        <dbReference type="EMBL" id="BDS09681.1"/>
    </source>
</evidence>
<dbReference type="Pfam" id="PF13568">
    <property type="entry name" value="OMP_b-brl_2"/>
    <property type="match status" value="1"/>
</dbReference>
<accession>A0A915VKF9</accession>
<proteinExistence type="predicted"/>
<feature type="signal peptide" evidence="1">
    <location>
        <begin position="1"/>
        <end position="19"/>
    </location>
</feature>
<dbReference type="InterPro" id="IPR025665">
    <property type="entry name" value="Beta-barrel_OMP_2"/>
</dbReference>
<organism evidence="3 4">
    <name type="scientific">Aureispira anguillae</name>
    <dbReference type="NCBI Taxonomy" id="2864201"/>
    <lineage>
        <taxon>Bacteria</taxon>
        <taxon>Pseudomonadati</taxon>
        <taxon>Bacteroidota</taxon>
        <taxon>Saprospiria</taxon>
        <taxon>Saprospirales</taxon>
        <taxon>Saprospiraceae</taxon>
        <taxon>Aureispira</taxon>
    </lineage>
</organism>
<feature type="chain" id="PRO_5037954747" evidence="1">
    <location>
        <begin position="20"/>
        <end position="254"/>
    </location>
</feature>
<evidence type="ECO:0000313" key="4">
    <source>
        <dbReference type="Proteomes" id="UP001060919"/>
    </source>
</evidence>
<dbReference type="RefSeq" id="WP_264791048.1">
    <property type="nucleotide sequence ID" value="NZ_AP026867.1"/>
</dbReference>
<sequence length="254" mass="27722">MKNLTFLALALFMTSNIFAQKGLEITVGFTPGLSFMLNDEDLAEGQALNIQPTFGFQTGLTVGYNFSERIGLATGIGYAALGQNYTTDYDGWAKDDQIKYDRKTSYIRVPVLLRVGGDPTASTSAFLRFGPHFDFLSSAIGRNYGSKNNPTDVSRNYRDVSKLLSSDKAEIYKSFVLGLTLEVGGKIRINDQMGVLVLFHLETSLTNPEGEDAAYTIYSGFPSSGTLTSPERAGTWSLMAGLNIGFQYALNFGN</sequence>
<dbReference type="EMBL" id="AP026867">
    <property type="protein sequence ID" value="BDS09681.1"/>
    <property type="molecule type" value="Genomic_DNA"/>
</dbReference>
<dbReference type="Proteomes" id="UP001060919">
    <property type="component" value="Chromosome"/>
</dbReference>
<gene>
    <name evidence="3" type="ORF">AsAng_0003850</name>
</gene>
<protein>
    <submittedName>
        <fullName evidence="3">PorT family protein</fullName>
    </submittedName>
</protein>
<evidence type="ECO:0000256" key="1">
    <source>
        <dbReference type="SAM" id="SignalP"/>
    </source>
</evidence>
<reference evidence="3" key="1">
    <citation type="submission" date="2022-09" db="EMBL/GenBank/DDBJ databases">
        <title>Aureispira anguillicida sp. nov., isolated from Leptocephalus of Japanese eel Anguilla japonica.</title>
        <authorList>
            <person name="Yuasa K."/>
            <person name="Mekata T."/>
            <person name="Ikunari K."/>
        </authorList>
    </citation>
    <scope>NUCLEOTIDE SEQUENCE</scope>
    <source>
        <strain evidence="3">EL160426</strain>
    </source>
</reference>
<dbReference type="KEGG" id="aup:AsAng_0003850"/>
<evidence type="ECO:0000259" key="2">
    <source>
        <dbReference type="Pfam" id="PF13568"/>
    </source>
</evidence>
<feature type="domain" description="Outer membrane protein beta-barrel" evidence="2">
    <location>
        <begin position="18"/>
        <end position="207"/>
    </location>
</feature>
<keyword evidence="4" id="KW-1185">Reference proteome</keyword>
<dbReference type="AlphaFoldDB" id="A0A915VKF9"/>
<keyword evidence="1" id="KW-0732">Signal</keyword>